<dbReference type="EMBL" id="DVOS01000060">
    <property type="protein sequence ID" value="HIV23720.1"/>
    <property type="molecule type" value="Genomic_DNA"/>
</dbReference>
<feature type="transmembrane region" description="Helical" evidence="1">
    <location>
        <begin position="50"/>
        <end position="72"/>
    </location>
</feature>
<feature type="transmembrane region" description="Helical" evidence="1">
    <location>
        <begin position="212"/>
        <end position="233"/>
    </location>
</feature>
<evidence type="ECO:0000313" key="2">
    <source>
        <dbReference type="EMBL" id="HIV23720.1"/>
    </source>
</evidence>
<keyword evidence="1" id="KW-0812">Transmembrane</keyword>
<name>A0A9D1P0M2_9FIRM</name>
<gene>
    <name evidence="2" type="ORF">IAC80_07240</name>
</gene>
<comment type="caution">
    <text evidence="2">The sequence shown here is derived from an EMBL/GenBank/DDBJ whole genome shotgun (WGS) entry which is preliminary data.</text>
</comment>
<dbReference type="Gene3D" id="1.10.390.10">
    <property type="entry name" value="Neutral Protease Domain 2"/>
    <property type="match status" value="1"/>
</dbReference>
<feature type="transmembrane region" description="Helical" evidence="1">
    <location>
        <begin position="102"/>
        <end position="125"/>
    </location>
</feature>
<evidence type="ECO:0000256" key="1">
    <source>
        <dbReference type="SAM" id="Phobius"/>
    </source>
</evidence>
<dbReference type="InterPro" id="IPR027268">
    <property type="entry name" value="Peptidase_M4/M1_CTD_sf"/>
</dbReference>
<dbReference type="SUPFAM" id="SSF55486">
    <property type="entry name" value="Metalloproteases ('zincins'), catalytic domain"/>
    <property type="match status" value="1"/>
</dbReference>
<feature type="transmembrane region" description="Helical" evidence="1">
    <location>
        <begin position="20"/>
        <end position="38"/>
    </location>
</feature>
<feature type="transmembrane region" description="Helical" evidence="1">
    <location>
        <begin position="137"/>
        <end position="158"/>
    </location>
</feature>
<evidence type="ECO:0008006" key="4">
    <source>
        <dbReference type="Google" id="ProtNLM"/>
    </source>
</evidence>
<proteinExistence type="predicted"/>
<dbReference type="InterPro" id="IPR042097">
    <property type="entry name" value="Aminopeptidase_N-like_N_sf"/>
</dbReference>
<sequence length="729" mass="80624">MKSTGLFARELHRLLHSRPAWLALLLTLLSPLAGLFLYKPATADTMLSLYLANPALTGGAAGGIFFGLLAVLELDRVSRSRMDALVDAAVPPLRMALVRLTALLAVGLLATAVTMLVWLPVTWSLVGSVFDLTDYCLAYLIFMGLALPLAILAAAAFYQFTCRMDLSLVLFAAFCGLSLTLWADEWQLCWLNPSVWALSDDFSNFRIFRSAAYMRFTWLGALAGFWGLSCLCVRQYGKGPFGSFARSVRRVCRPILVLALLASSVTAYALQPFVDHSNPDLSAMTFSELEYAEGVTCSHRSAQVTPCTDSGSVTGTASYEFQNSSGKEQTVSFAINPGYTVSSVRADGEAGPFRVGDYQEYNEAMLEVTLPAKEEMELEIRYGGFPREDRTTSTMQGSAEISREYICLTNASLSPRLLNVLPAKDSIPVTMEITVPAHMSVIPFGRADAQAVEEHDDGTITWRYEDEGTGGILYAGDYVRQDIEAGGITVQFYYGRKHQAIMEKANAAEAVRKVVDYCTEHYGPLSFGAGGSLKLIQSRTAGGGYATDGASLLDEADFTAANLSDPDKGGAVGEVFIHELVHQWWGLANMFDGADAESPWSAEGLTVYTTYRIVKELYGEDYAREHYTDQWQREAEDYYLNYYVRSPEYLQELPQSKQLEISNSLSRVRQYCEMPLKILKAETLVGGEEAMDQILKGLFNRELDWSYPYLTYQEFLDACNLTEEELNLA</sequence>
<organism evidence="2 3">
    <name type="scientific">Candidatus Merdiplasma excrementigallinarum</name>
    <dbReference type="NCBI Taxonomy" id="2840864"/>
    <lineage>
        <taxon>Bacteria</taxon>
        <taxon>Bacillati</taxon>
        <taxon>Bacillota</taxon>
        <taxon>Clostridia</taxon>
        <taxon>Lachnospirales</taxon>
        <taxon>Lachnospiraceae</taxon>
        <taxon>Lachnospiraceae incertae sedis</taxon>
        <taxon>Candidatus Merdiplasma</taxon>
    </lineage>
</organism>
<reference evidence="2" key="1">
    <citation type="submission" date="2020-10" db="EMBL/GenBank/DDBJ databases">
        <authorList>
            <person name="Gilroy R."/>
        </authorList>
    </citation>
    <scope>NUCLEOTIDE SEQUENCE</scope>
    <source>
        <strain evidence="2">ChiBcec6-7307</strain>
    </source>
</reference>
<protein>
    <recommendedName>
        <fullName evidence="4">Peptidase M1 membrane alanine aminopeptidase domain-containing protein</fullName>
    </recommendedName>
</protein>
<reference evidence="2" key="2">
    <citation type="journal article" date="2021" name="PeerJ">
        <title>Extensive microbial diversity within the chicken gut microbiome revealed by metagenomics and culture.</title>
        <authorList>
            <person name="Gilroy R."/>
            <person name="Ravi A."/>
            <person name="Getino M."/>
            <person name="Pursley I."/>
            <person name="Horton D.L."/>
            <person name="Alikhan N.F."/>
            <person name="Baker D."/>
            <person name="Gharbi K."/>
            <person name="Hall N."/>
            <person name="Watson M."/>
            <person name="Adriaenssens E.M."/>
            <person name="Foster-Nyarko E."/>
            <person name="Jarju S."/>
            <person name="Secka A."/>
            <person name="Antonio M."/>
            <person name="Oren A."/>
            <person name="Chaudhuri R.R."/>
            <person name="La Ragione R."/>
            <person name="Hildebrand F."/>
            <person name="Pallen M.J."/>
        </authorList>
    </citation>
    <scope>NUCLEOTIDE SEQUENCE</scope>
    <source>
        <strain evidence="2">ChiBcec6-7307</strain>
    </source>
</reference>
<feature type="transmembrane region" description="Helical" evidence="1">
    <location>
        <begin position="165"/>
        <end position="183"/>
    </location>
</feature>
<feature type="transmembrane region" description="Helical" evidence="1">
    <location>
        <begin position="254"/>
        <end position="274"/>
    </location>
</feature>
<keyword evidence="1" id="KW-0472">Membrane</keyword>
<dbReference type="Proteomes" id="UP000886889">
    <property type="component" value="Unassembled WGS sequence"/>
</dbReference>
<evidence type="ECO:0000313" key="3">
    <source>
        <dbReference type="Proteomes" id="UP000886889"/>
    </source>
</evidence>
<dbReference type="AlphaFoldDB" id="A0A9D1P0M2"/>
<keyword evidence="1" id="KW-1133">Transmembrane helix</keyword>
<dbReference type="Gene3D" id="2.60.40.1730">
    <property type="entry name" value="tricorn interacting facor f3 domain"/>
    <property type="match status" value="1"/>
</dbReference>
<accession>A0A9D1P0M2</accession>